<gene>
    <name evidence="8" type="ORF">PPAR00522_LOCUS13798</name>
</gene>
<feature type="domain" description="GST N-terminal" evidence="6">
    <location>
        <begin position="2"/>
        <end position="79"/>
    </location>
</feature>
<dbReference type="InterPro" id="IPR036249">
    <property type="entry name" value="Thioredoxin-like_sf"/>
</dbReference>
<accession>A0A7S0V6R1</accession>
<dbReference type="EC" id="2.5.1.18" evidence="3"/>
<dbReference type="PROSITE" id="PS50404">
    <property type="entry name" value="GST_NTER"/>
    <property type="match status" value="1"/>
</dbReference>
<dbReference type="SUPFAM" id="SSF47616">
    <property type="entry name" value="GST C-terminal domain-like"/>
    <property type="match status" value="1"/>
</dbReference>
<evidence type="ECO:0000256" key="3">
    <source>
        <dbReference type="ARBA" id="ARBA00012452"/>
    </source>
</evidence>
<dbReference type="SFLD" id="SFLDG00363">
    <property type="entry name" value="AMPS_(cytGST):_Alpha-__Mu-__Pi"/>
    <property type="match status" value="1"/>
</dbReference>
<dbReference type="Pfam" id="PF14497">
    <property type="entry name" value="GST_C_3"/>
    <property type="match status" value="1"/>
</dbReference>
<evidence type="ECO:0000259" key="6">
    <source>
        <dbReference type="PROSITE" id="PS50404"/>
    </source>
</evidence>
<keyword evidence="4" id="KW-0808">Transferase</keyword>
<dbReference type="InterPro" id="IPR036282">
    <property type="entry name" value="Glutathione-S-Trfase_C_sf"/>
</dbReference>
<evidence type="ECO:0000256" key="4">
    <source>
        <dbReference type="ARBA" id="ARBA00022679"/>
    </source>
</evidence>
<evidence type="ECO:0000313" key="8">
    <source>
        <dbReference type="EMBL" id="CAD8778640.1"/>
    </source>
</evidence>
<dbReference type="InterPro" id="IPR004045">
    <property type="entry name" value="Glutathione_S-Trfase_N"/>
</dbReference>
<dbReference type="InterPro" id="IPR050213">
    <property type="entry name" value="GST_superfamily"/>
</dbReference>
<dbReference type="Pfam" id="PF02798">
    <property type="entry name" value="GST_N"/>
    <property type="match status" value="1"/>
</dbReference>
<dbReference type="AlphaFoldDB" id="A0A7S0V6R1"/>
<evidence type="ECO:0000259" key="7">
    <source>
        <dbReference type="PROSITE" id="PS50405"/>
    </source>
</evidence>
<comment type="similarity">
    <text evidence="2">Belongs to the GST superfamily. Mu family.</text>
</comment>
<proteinExistence type="inferred from homology"/>
<organism evidence="8">
    <name type="scientific">Polytomella parva</name>
    <dbReference type="NCBI Taxonomy" id="51329"/>
    <lineage>
        <taxon>Eukaryota</taxon>
        <taxon>Viridiplantae</taxon>
        <taxon>Chlorophyta</taxon>
        <taxon>core chlorophytes</taxon>
        <taxon>Chlorophyceae</taxon>
        <taxon>CS clade</taxon>
        <taxon>Chlamydomonadales</taxon>
        <taxon>Chlamydomonadaceae</taxon>
        <taxon>Polytomella</taxon>
    </lineage>
</organism>
<comment type="catalytic activity">
    <reaction evidence="5">
        <text>RX + glutathione = an S-substituted glutathione + a halide anion + H(+)</text>
        <dbReference type="Rhea" id="RHEA:16437"/>
        <dbReference type="ChEBI" id="CHEBI:15378"/>
        <dbReference type="ChEBI" id="CHEBI:16042"/>
        <dbReference type="ChEBI" id="CHEBI:17792"/>
        <dbReference type="ChEBI" id="CHEBI:57925"/>
        <dbReference type="ChEBI" id="CHEBI:90779"/>
        <dbReference type="EC" id="2.5.1.18"/>
    </reaction>
</comment>
<dbReference type="Gene3D" id="1.20.1050.130">
    <property type="match status" value="1"/>
</dbReference>
<dbReference type="InterPro" id="IPR040079">
    <property type="entry name" value="Glutathione_S-Trfase"/>
</dbReference>
<sequence>MPRPTIFYFPLRGRAEVIKLVLSYAKVEFDVENIDYNVMKKDRTLYPFGQCPRFADGVVDICQSNTILRYLARKYDLNGKAEADTCAVDMIMEGVESLRIKYVNLIYNDKLEESAMEKYWQDHFDASTTEGRNGGAHMLYLRSYIKESGFCLESGISMADFCLFDLVDLHIRIFEDKMNSIFPDLVEFHARMSELPGVKEYVAGPLRLARINGNDLG</sequence>
<feature type="domain" description="GST C-terminal" evidence="7">
    <location>
        <begin position="81"/>
        <end position="211"/>
    </location>
</feature>
<dbReference type="SFLD" id="SFLDS00019">
    <property type="entry name" value="Glutathione_Transferase_(cytos"/>
    <property type="match status" value="1"/>
</dbReference>
<dbReference type="PROSITE" id="PS50405">
    <property type="entry name" value="GST_CTER"/>
    <property type="match status" value="1"/>
</dbReference>
<dbReference type="PANTHER" id="PTHR11571">
    <property type="entry name" value="GLUTATHIONE S-TRANSFERASE"/>
    <property type="match status" value="1"/>
</dbReference>
<comment type="function">
    <text evidence="1">Conjugation of reduced glutathione to a wide number of exogenous and endogenous hydrophobic electrophiles.</text>
</comment>
<dbReference type="EMBL" id="HBFM01021180">
    <property type="protein sequence ID" value="CAD8778640.1"/>
    <property type="molecule type" value="Transcribed_RNA"/>
</dbReference>
<dbReference type="CDD" id="cd03039">
    <property type="entry name" value="GST_N_Sigma_like"/>
    <property type="match status" value="1"/>
</dbReference>
<evidence type="ECO:0000256" key="2">
    <source>
        <dbReference type="ARBA" id="ARBA00005861"/>
    </source>
</evidence>
<dbReference type="InterPro" id="IPR010987">
    <property type="entry name" value="Glutathione-S-Trfase_C-like"/>
</dbReference>
<dbReference type="PANTHER" id="PTHR11571:SF222">
    <property type="entry name" value="GLUTATHIONE TRANSFERASE"/>
    <property type="match status" value="1"/>
</dbReference>
<reference evidence="8" key="1">
    <citation type="submission" date="2021-01" db="EMBL/GenBank/DDBJ databases">
        <authorList>
            <person name="Corre E."/>
            <person name="Pelletier E."/>
            <person name="Niang G."/>
            <person name="Scheremetjew M."/>
            <person name="Finn R."/>
            <person name="Kale V."/>
            <person name="Holt S."/>
            <person name="Cochrane G."/>
            <person name="Meng A."/>
            <person name="Brown T."/>
            <person name="Cohen L."/>
        </authorList>
    </citation>
    <scope>NUCLEOTIDE SEQUENCE</scope>
    <source>
        <strain evidence="8">SAG 63-3</strain>
    </source>
</reference>
<dbReference type="InterPro" id="IPR004046">
    <property type="entry name" value="GST_C"/>
</dbReference>
<dbReference type="SUPFAM" id="SSF52833">
    <property type="entry name" value="Thioredoxin-like"/>
    <property type="match status" value="1"/>
</dbReference>
<protein>
    <recommendedName>
        <fullName evidence="3">glutathione transferase</fullName>
        <ecNumber evidence="3">2.5.1.18</ecNumber>
    </recommendedName>
</protein>
<evidence type="ECO:0000256" key="1">
    <source>
        <dbReference type="ARBA" id="ARBA00003701"/>
    </source>
</evidence>
<dbReference type="GO" id="GO:0004364">
    <property type="term" value="F:glutathione transferase activity"/>
    <property type="evidence" value="ECO:0007669"/>
    <property type="project" value="UniProtKB-EC"/>
</dbReference>
<name>A0A7S0V6R1_9CHLO</name>
<dbReference type="GO" id="GO:0006749">
    <property type="term" value="P:glutathione metabolic process"/>
    <property type="evidence" value="ECO:0007669"/>
    <property type="project" value="TreeGrafter"/>
</dbReference>
<evidence type="ECO:0000256" key="5">
    <source>
        <dbReference type="ARBA" id="ARBA00047960"/>
    </source>
</evidence>